<dbReference type="GeneID" id="8681906"/>
<name>D1Z098_METPS</name>
<dbReference type="InterPro" id="IPR050179">
    <property type="entry name" value="Trans_hexapeptide_repeat"/>
</dbReference>
<dbReference type="Pfam" id="PF00132">
    <property type="entry name" value="Hexapep"/>
    <property type="match status" value="1"/>
</dbReference>
<dbReference type="STRING" id="304371.MCP_2048"/>
<dbReference type="InterPro" id="IPR001451">
    <property type="entry name" value="Hexapep"/>
</dbReference>
<dbReference type="SUPFAM" id="SSF51161">
    <property type="entry name" value="Trimeric LpxA-like enzymes"/>
    <property type="match status" value="1"/>
</dbReference>
<dbReference type="Proteomes" id="UP000001882">
    <property type="component" value="Chromosome"/>
</dbReference>
<dbReference type="PANTHER" id="PTHR43300">
    <property type="entry name" value="ACETYLTRANSFERASE"/>
    <property type="match status" value="1"/>
</dbReference>
<evidence type="ECO:0008006" key="3">
    <source>
        <dbReference type="Google" id="ProtNLM"/>
    </source>
</evidence>
<dbReference type="KEGG" id="mpd:MCP_2048"/>
<keyword evidence="2" id="KW-1185">Reference proteome</keyword>
<dbReference type="CDD" id="cd04647">
    <property type="entry name" value="LbH_MAT_like"/>
    <property type="match status" value="1"/>
</dbReference>
<dbReference type="Gene3D" id="2.160.10.10">
    <property type="entry name" value="Hexapeptide repeat proteins"/>
    <property type="match status" value="1"/>
</dbReference>
<dbReference type="eggNOG" id="arCOG01850">
    <property type="taxonomic scope" value="Archaea"/>
</dbReference>
<dbReference type="OrthoDB" id="30669at2157"/>
<accession>D1Z098</accession>
<reference evidence="1 2" key="2">
    <citation type="journal article" date="2008" name="Int. J. Syst. Evol. Microbiol.">
        <title>Methanocella paludicola gen. nov., sp. nov., a methane-producing archaeon, the first isolate of the lineage 'Rice Cluster I', and proposal of the new archaeal order Methanocellales ord. nov.</title>
        <authorList>
            <person name="Sakai S."/>
            <person name="Imachi H."/>
            <person name="Hanada S."/>
            <person name="Ohashi A."/>
            <person name="Harada H."/>
            <person name="Kamagata Y."/>
        </authorList>
    </citation>
    <scope>NUCLEOTIDE SEQUENCE [LARGE SCALE GENOMIC DNA]</scope>
    <source>
        <strain evidence="2">DSM 17711 / JCM 13418 / NBRC 101707 / SANAE</strain>
    </source>
</reference>
<dbReference type="RefSeq" id="WP_012900794.1">
    <property type="nucleotide sequence ID" value="NC_013665.1"/>
</dbReference>
<dbReference type="InterPro" id="IPR011004">
    <property type="entry name" value="Trimer_LpxA-like_sf"/>
</dbReference>
<evidence type="ECO:0000313" key="1">
    <source>
        <dbReference type="EMBL" id="BAI62120.1"/>
    </source>
</evidence>
<sequence length="166" mass="17634">MPGRNVTEHPAAVKGANSLWGWHHGRDPIVVAANFIFLLIIRYSPSLKLKIGCMRSMGIKAGEHVSMALEATVDIFYPELIEIGDNTVIGYRATILAHEYLVDTYRTGKVVIGNNVLIGANATILPGVTIGDGAVVSACSLVNRDVPAGAFVGGVPAKIIERENGV</sequence>
<gene>
    <name evidence="1" type="ordered locus">MCP_2048</name>
</gene>
<protein>
    <recommendedName>
        <fullName evidence="3">Acetyltransferase</fullName>
    </recommendedName>
</protein>
<dbReference type="InParanoid" id="D1Z098"/>
<dbReference type="AlphaFoldDB" id="D1Z098"/>
<reference evidence="2" key="3">
    <citation type="journal article" date="2011" name="PLoS ONE">
        <title>Genome sequence of a mesophilic hydrogenotrophic methanogen Methanocella paludicola, the first cultivated representative of the order Methanocellales.</title>
        <authorList>
            <person name="Sakai S."/>
            <person name="Takaki Y."/>
            <person name="Shimamura S."/>
            <person name="Sekine M."/>
            <person name="Tajima T."/>
            <person name="Kosugi H."/>
            <person name="Ichikawa N."/>
            <person name="Tasumi E."/>
            <person name="Hiraki A.T."/>
            <person name="Shimizu A."/>
            <person name="Kato Y."/>
            <person name="Nishiko R."/>
            <person name="Mori K."/>
            <person name="Fujita N."/>
            <person name="Imachi H."/>
            <person name="Takai K."/>
        </authorList>
    </citation>
    <scope>NUCLEOTIDE SEQUENCE [LARGE SCALE GENOMIC DNA]</scope>
    <source>
        <strain evidence="2">DSM 17711 / JCM 13418 / NBRC 101707 / SANAE</strain>
    </source>
</reference>
<dbReference type="PATRIC" id="fig|304371.9.peg.2090"/>
<reference evidence="1 2" key="1">
    <citation type="journal article" date="2007" name="Appl. Environ. Microbiol.">
        <title>Isolation of key methanogens for global methane emission from rice paddy fields: a novel isolate affiliated with the clone cluster rice cluster I.</title>
        <authorList>
            <person name="Sakai S."/>
            <person name="Imachi H."/>
            <person name="Sekiguchi Y."/>
            <person name="Ohashi A."/>
            <person name="Harada H."/>
            <person name="Kamagata Y."/>
        </authorList>
    </citation>
    <scope>NUCLEOTIDE SEQUENCE [LARGE SCALE GENOMIC DNA]</scope>
    <source>
        <strain evidence="2">DSM 17711 / JCM 13418 / NBRC 101707 / SANAE</strain>
    </source>
</reference>
<dbReference type="PANTHER" id="PTHR43300:SF11">
    <property type="entry name" value="ACETYLTRANSFERASE RV3034C-RELATED"/>
    <property type="match status" value="1"/>
</dbReference>
<dbReference type="EMBL" id="AP011532">
    <property type="protein sequence ID" value="BAI62120.1"/>
    <property type="molecule type" value="Genomic_DNA"/>
</dbReference>
<evidence type="ECO:0000313" key="2">
    <source>
        <dbReference type="Proteomes" id="UP000001882"/>
    </source>
</evidence>
<organism evidence="1 2">
    <name type="scientific">Methanocella paludicola (strain DSM 17711 / JCM 13418 / NBRC 101707 / SANAE)</name>
    <dbReference type="NCBI Taxonomy" id="304371"/>
    <lineage>
        <taxon>Archaea</taxon>
        <taxon>Methanobacteriati</taxon>
        <taxon>Methanobacteriota</taxon>
        <taxon>Stenosarchaea group</taxon>
        <taxon>Methanomicrobia</taxon>
        <taxon>Methanocellales</taxon>
        <taxon>Methanocellaceae</taxon>
        <taxon>Methanocella</taxon>
    </lineage>
</organism>
<proteinExistence type="predicted"/>